<evidence type="ECO:0000256" key="3">
    <source>
        <dbReference type="SAM" id="Phobius"/>
    </source>
</evidence>
<comment type="caution">
    <text evidence="4">The sequence shown here is derived from an EMBL/GenBank/DDBJ whole genome shotgun (WGS) entry which is preliminary data.</text>
</comment>
<keyword evidence="2 4" id="KW-0808">Transferase</keyword>
<dbReference type="InterPro" id="IPR001451">
    <property type="entry name" value="Hexapep"/>
</dbReference>
<dbReference type="GO" id="GO:0005829">
    <property type="term" value="C:cytosol"/>
    <property type="evidence" value="ECO:0007669"/>
    <property type="project" value="TreeGrafter"/>
</dbReference>
<keyword evidence="5" id="KW-1185">Reference proteome</keyword>
<reference evidence="4 5" key="1">
    <citation type="submission" date="2020-08" db="EMBL/GenBank/DDBJ databases">
        <title>Genomic Encyclopedia of Type Strains, Phase IV (KMG-IV): sequencing the most valuable type-strain genomes for metagenomic binning, comparative biology and taxonomic classification.</title>
        <authorList>
            <person name="Goeker M."/>
        </authorList>
    </citation>
    <scope>NUCLEOTIDE SEQUENCE [LARGE SCALE GENOMIC DNA]</scope>
    <source>
        <strain evidence="4 5">DSM 105074</strain>
    </source>
</reference>
<evidence type="ECO:0000313" key="5">
    <source>
        <dbReference type="Proteomes" id="UP000557307"/>
    </source>
</evidence>
<dbReference type="RefSeq" id="WP_184174194.1">
    <property type="nucleotide sequence ID" value="NZ_JACHGF010000003.1"/>
</dbReference>
<comment type="similarity">
    <text evidence="1">Belongs to the transferase hexapeptide repeat family.</text>
</comment>
<evidence type="ECO:0000256" key="2">
    <source>
        <dbReference type="ARBA" id="ARBA00022679"/>
    </source>
</evidence>
<dbReference type="InterPro" id="IPR011004">
    <property type="entry name" value="Trimer_LpxA-like_sf"/>
</dbReference>
<name>A0A840TWB3_9BACT</name>
<dbReference type="GO" id="GO:0008925">
    <property type="term" value="F:maltose O-acetyltransferase activity"/>
    <property type="evidence" value="ECO:0007669"/>
    <property type="project" value="UniProtKB-EC"/>
</dbReference>
<dbReference type="InterPro" id="IPR051159">
    <property type="entry name" value="Hexapeptide_acetyltransf"/>
</dbReference>
<keyword evidence="3" id="KW-0472">Membrane</keyword>
<keyword evidence="3" id="KW-1133">Transmembrane helix</keyword>
<gene>
    <name evidence="4" type="ORF">HNQ92_002383</name>
</gene>
<feature type="transmembrane region" description="Helical" evidence="3">
    <location>
        <begin position="12"/>
        <end position="30"/>
    </location>
</feature>
<dbReference type="PANTHER" id="PTHR23416">
    <property type="entry name" value="SIALIC ACID SYNTHASE-RELATED"/>
    <property type="match status" value="1"/>
</dbReference>
<evidence type="ECO:0000313" key="4">
    <source>
        <dbReference type="EMBL" id="MBB5284240.1"/>
    </source>
</evidence>
<evidence type="ECO:0000256" key="1">
    <source>
        <dbReference type="ARBA" id="ARBA00007274"/>
    </source>
</evidence>
<dbReference type="EMBL" id="JACHGF010000003">
    <property type="protein sequence ID" value="MBB5284240.1"/>
    <property type="molecule type" value="Genomic_DNA"/>
</dbReference>
<dbReference type="Pfam" id="PF00132">
    <property type="entry name" value="Hexapep"/>
    <property type="match status" value="1"/>
</dbReference>
<dbReference type="AlphaFoldDB" id="A0A840TWB3"/>
<proteinExistence type="inferred from homology"/>
<keyword evidence="3" id="KW-0812">Transmembrane</keyword>
<dbReference type="PANTHER" id="PTHR23416:SF23">
    <property type="entry name" value="ACETYLTRANSFERASE C18B11.09C-RELATED"/>
    <property type="match status" value="1"/>
</dbReference>
<sequence length="179" mass="20450">MKIVFSGFARYMLNFYLMYIPFHFIRHFILKSFLFKFIGKNCYISMGVYFKGKNRRISLGENCVINYRVLMDSRGGEIIIGDNVDISQEVNMWTLEHDPNDDLHSVKGGNIIIEDYVWVSTRVTILPGVRIGKGAIIASNCVVTKDVPSMCIMGGVPGKIIGYRSNSLKYNLNNNLWFT</sequence>
<organism evidence="4 5">
    <name type="scientific">Rhabdobacter roseus</name>
    <dbReference type="NCBI Taxonomy" id="1655419"/>
    <lineage>
        <taxon>Bacteria</taxon>
        <taxon>Pseudomonadati</taxon>
        <taxon>Bacteroidota</taxon>
        <taxon>Cytophagia</taxon>
        <taxon>Cytophagales</taxon>
        <taxon>Cytophagaceae</taxon>
        <taxon>Rhabdobacter</taxon>
    </lineage>
</organism>
<protein>
    <submittedName>
        <fullName evidence="4">Maltose O-acetyltransferase</fullName>
        <ecNumber evidence="4">2.3.1.79</ecNumber>
    </submittedName>
</protein>
<dbReference type="Proteomes" id="UP000557307">
    <property type="component" value="Unassembled WGS sequence"/>
</dbReference>
<dbReference type="Gene3D" id="2.160.10.10">
    <property type="entry name" value="Hexapeptide repeat proteins"/>
    <property type="match status" value="1"/>
</dbReference>
<dbReference type="CDD" id="cd04647">
    <property type="entry name" value="LbH_MAT_like"/>
    <property type="match status" value="1"/>
</dbReference>
<keyword evidence="4" id="KW-0012">Acyltransferase</keyword>
<accession>A0A840TWB3</accession>
<dbReference type="EC" id="2.3.1.79" evidence="4"/>
<dbReference type="SUPFAM" id="SSF51161">
    <property type="entry name" value="Trimeric LpxA-like enzymes"/>
    <property type="match status" value="1"/>
</dbReference>